<keyword evidence="1" id="KW-1133">Transmembrane helix</keyword>
<proteinExistence type="predicted"/>
<dbReference type="AlphaFoldDB" id="A0A4R7K533"/>
<feature type="transmembrane region" description="Helical" evidence="1">
    <location>
        <begin position="12"/>
        <end position="31"/>
    </location>
</feature>
<evidence type="ECO:0000256" key="1">
    <source>
        <dbReference type="SAM" id="Phobius"/>
    </source>
</evidence>
<keyword evidence="1" id="KW-0812">Transmembrane</keyword>
<comment type="caution">
    <text evidence="2">The sequence shown here is derived from an EMBL/GenBank/DDBJ whole genome shotgun (WGS) entry which is preliminary data.</text>
</comment>
<accession>A0A4R7K533</accession>
<gene>
    <name evidence="2" type="ORF">CLV90_2714</name>
</gene>
<organism evidence="2 3">
    <name type="scientific">Maribacter spongiicola</name>
    <dbReference type="NCBI Taxonomy" id="1206753"/>
    <lineage>
        <taxon>Bacteria</taxon>
        <taxon>Pseudomonadati</taxon>
        <taxon>Bacteroidota</taxon>
        <taxon>Flavobacteriia</taxon>
        <taxon>Flavobacteriales</taxon>
        <taxon>Flavobacteriaceae</taxon>
        <taxon>Maribacter</taxon>
    </lineage>
</organism>
<dbReference type="OrthoDB" id="821805at2"/>
<dbReference type="Proteomes" id="UP000294749">
    <property type="component" value="Unassembled WGS sequence"/>
</dbReference>
<dbReference type="RefSeq" id="WP_133687942.1">
    <property type="nucleotide sequence ID" value="NZ_SOAY01000011.1"/>
</dbReference>
<keyword evidence="3" id="KW-1185">Reference proteome</keyword>
<protein>
    <submittedName>
        <fullName evidence="2">Uncharacterized protein</fullName>
    </submittedName>
</protein>
<evidence type="ECO:0000313" key="2">
    <source>
        <dbReference type="EMBL" id="TDT45624.1"/>
    </source>
</evidence>
<reference evidence="2 3" key="1">
    <citation type="submission" date="2019-03" db="EMBL/GenBank/DDBJ databases">
        <title>Genomic Encyclopedia of Archaeal and Bacterial Type Strains, Phase II (KMG-II): from individual species to whole genera.</title>
        <authorList>
            <person name="Goeker M."/>
        </authorList>
    </citation>
    <scope>NUCLEOTIDE SEQUENCE [LARGE SCALE GENOMIC DNA]</scope>
    <source>
        <strain evidence="2 3">DSM 25233</strain>
    </source>
</reference>
<name>A0A4R7K533_9FLAO</name>
<dbReference type="EMBL" id="SOAY01000011">
    <property type="protein sequence ID" value="TDT45624.1"/>
    <property type="molecule type" value="Genomic_DNA"/>
</dbReference>
<sequence length="232" mass="27741">MKFNIKNWKKYTFEFISIFIAVVSAFALNNWNDNRRDQKAETKILREMSSGLLKDIADIENNVSGHETGIKACNYWRRIINEQEKNLDTLSVYYVTLTRTFFPVQNKAGYETLKSKGLELIKNDSLRFQIISLYEYDYYVLKRLEEDSPEMQFEDKYSEEINKMLSKNFQFSVNGDIENLKFPLKLTDEEKQLFSTYLWQIQINRESMINYYDDVNSKIELLRNKIEEELNL</sequence>
<keyword evidence="1" id="KW-0472">Membrane</keyword>
<evidence type="ECO:0000313" key="3">
    <source>
        <dbReference type="Proteomes" id="UP000294749"/>
    </source>
</evidence>